<dbReference type="PANTHER" id="PTHR31435">
    <property type="entry name" value="PROTEIN NATD1"/>
    <property type="match status" value="1"/>
</dbReference>
<gene>
    <name evidence="2" type="ORF">H9645_10115</name>
</gene>
<sequence length="92" mass="10140">MSAIDITHHGIPGRFVTEVDGHVANLDYEMADGIMHITHTRVPSAIGGRGIAGKLVEAAFHHARAEGWKVRPLCDYANTWVGRHPEYADLVR</sequence>
<evidence type="ECO:0000313" key="3">
    <source>
        <dbReference type="Proteomes" id="UP000647183"/>
    </source>
</evidence>
<dbReference type="PANTHER" id="PTHR31435:SF9">
    <property type="entry name" value="PROTEIN NATD1"/>
    <property type="match status" value="1"/>
</dbReference>
<dbReference type="Gene3D" id="3.40.630.30">
    <property type="match status" value="1"/>
</dbReference>
<feature type="domain" description="N-acetyltransferase" evidence="1">
    <location>
        <begin position="7"/>
        <end position="92"/>
    </location>
</feature>
<protein>
    <submittedName>
        <fullName evidence="2">N-acetyltransferase</fullName>
    </submittedName>
</protein>
<evidence type="ECO:0000313" key="2">
    <source>
        <dbReference type="EMBL" id="MBD7988381.1"/>
    </source>
</evidence>
<dbReference type="Pfam" id="PF14542">
    <property type="entry name" value="Acetyltransf_CG"/>
    <property type="match status" value="1"/>
</dbReference>
<dbReference type="Proteomes" id="UP000647183">
    <property type="component" value="Unassembled WGS sequence"/>
</dbReference>
<dbReference type="InterPro" id="IPR016181">
    <property type="entry name" value="Acyl_CoA_acyltransferase"/>
</dbReference>
<comment type="caution">
    <text evidence="2">The sequence shown here is derived from an EMBL/GenBank/DDBJ whole genome shotgun (WGS) entry which is preliminary data.</text>
</comment>
<dbReference type="InterPro" id="IPR031165">
    <property type="entry name" value="GNAT_YJDJ"/>
</dbReference>
<dbReference type="SUPFAM" id="SSF55729">
    <property type="entry name" value="Acyl-CoA N-acyltransferases (Nat)"/>
    <property type="match status" value="1"/>
</dbReference>
<accession>A0ABR8UK25</accession>
<name>A0ABR8UK25_9GAMM</name>
<reference evidence="2 3" key="1">
    <citation type="submission" date="2020-08" db="EMBL/GenBank/DDBJ databases">
        <title>A Genomic Blueprint of the Chicken Gut Microbiome.</title>
        <authorList>
            <person name="Gilroy R."/>
            <person name="Ravi A."/>
            <person name="Getino M."/>
            <person name="Pursley I."/>
            <person name="Horton D.L."/>
            <person name="Alikhan N.-F."/>
            <person name="Baker D."/>
            <person name="Gharbi K."/>
            <person name="Hall N."/>
            <person name="Watson M."/>
            <person name="Adriaenssens E.M."/>
            <person name="Foster-Nyarko E."/>
            <person name="Jarju S."/>
            <person name="Secka A."/>
            <person name="Antonio M."/>
            <person name="Oren A."/>
            <person name="Chaudhuri R."/>
            <person name="La Ragione R.M."/>
            <person name="Hildebrand F."/>
            <person name="Pallen M.J."/>
        </authorList>
    </citation>
    <scope>NUCLEOTIDE SEQUENCE [LARGE SCALE GENOMIC DNA]</scope>
    <source>
        <strain evidence="2 3">Sa2BVA3</strain>
    </source>
</reference>
<organism evidence="2 3">
    <name type="scientific">Luteimonas colneyensis</name>
    <dbReference type="NCBI Taxonomy" id="2762230"/>
    <lineage>
        <taxon>Bacteria</taxon>
        <taxon>Pseudomonadati</taxon>
        <taxon>Pseudomonadota</taxon>
        <taxon>Gammaproteobacteria</taxon>
        <taxon>Lysobacterales</taxon>
        <taxon>Lysobacteraceae</taxon>
        <taxon>Luteimonas</taxon>
    </lineage>
</organism>
<keyword evidence="3" id="KW-1185">Reference proteome</keyword>
<proteinExistence type="predicted"/>
<evidence type="ECO:0000259" key="1">
    <source>
        <dbReference type="PROSITE" id="PS51729"/>
    </source>
</evidence>
<dbReference type="RefSeq" id="WP_191729579.1">
    <property type="nucleotide sequence ID" value="NZ_JACSQJ010000005.1"/>
</dbReference>
<dbReference type="EMBL" id="JACSQJ010000005">
    <property type="protein sequence ID" value="MBD7988381.1"/>
    <property type="molecule type" value="Genomic_DNA"/>
</dbReference>
<dbReference type="InterPro" id="IPR045057">
    <property type="entry name" value="Gcn5-rel_NAT"/>
</dbReference>
<dbReference type="PROSITE" id="PS51729">
    <property type="entry name" value="GNAT_YJDJ"/>
    <property type="match status" value="1"/>
</dbReference>